<feature type="domain" description="PARP catalytic" evidence="8">
    <location>
        <begin position="397"/>
        <end position="598"/>
    </location>
</feature>
<evidence type="ECO:0000256" key="1">
    <source>
        <dbReference type="ARBA" id="ARBA00004123"/>
    </source>
</evidence>
<evidence type="ECO:0000259" key="8">
    <source>
        <dbReference type="PROSITE" id="PS51059"/>
    </source>
</evidence>
<feature type="transmembrane region" description="Helical" evidence="6">
    <location>
        <begin position="132"/>
        <end position="156"/>
    </location>
</feature>
<dbReference type="PROSITE" id="PS50918">
    <property type="entry name" value="WWE"/>
    <property type="match status" value="1"/>
</dbReference>
<keyword evidence="6" id="KW-0812">Transmembrane</keyword>
<dbReference type="Pfam" id="PF02825">
    <property type="entry name" value="WWE"/>
    <property type="match status" value="1"/>
</dbReference>
<dbReference type="CDD" id="cd01439">
    <property type="entry name" value="TCCD_inducible_PARP_like"/>
    <property type="match status" value="1"/>
</dbReference>
<dbReference type="PANTHER" id="PTHR45740">
    <property type="entry name" value="POLY [ADP-RIBOSE] POLYMERASE"/>
    <property type="match status" value="1"/>
</dbReference>
<dbReference type="OrthoDB" id="438889at2759"/>
<dbReference type="Gene3D" id="3.90.228.10">
    <property type="match status" value="1"/>
</dbReference>
<feature type="transmembrane region" description="Helical" evidence="6">
    <location>
        <begin position="32"/>
        <end position="49"/>
    </location>
</feature>
<keyword evidence="6" id="KW-0472">Membrane</keyword>
<feature type="coiled-coil region" evidence="5">
    <location>
        <begin position="413"/>
        <end position="440"/>
    </location>
</feature>
<reference evidence="10" key="1">
    <citation type="submission" date="2025-08" db="UniProtKB">
        <authorList>
            <consortium name="RefSeq"/>
        </authorList>
    </citation>
    <scope>IDENTIFICATION</scope>
    <source>
        <tissue evidence="10">Tentacle</tissue>
    </source>
</reference>
<keyword evidence="6" id="KW-1133">Transmembrane helix</keyword>
<protein>
    <recommendedName>
        <fullName evidence="4">Poly [ADP-ribose] polymerase</fullName>
        <shortName evidence="4">PARP</shortName>
        <ecNumber evidence="4">2.4.2.-</ecNumber>
    </recommendedName>
</protein>
<dbReference type="GO" id="GO:0003950">
    <property type="term" value="F:NAD+ poly-ADP-ribosyltransferase activity"/>
    <property type="evidence" value="ECO:0007669"/>
    <property type="project" value="UniProtKB-UniRule"/>
</dbReference>
<dbReference type="GO" id="GO:1990404">
    <property type="term" value="F:NAD+-protein mono-ADP-ribosyltransferase activity"/>
    <property type="evidence" value="ECO:0007669"/>
    <property type="project" value="TreeGrafter"/>
</dbReference>
<dbReference type="EC" id="2.4.2.-" evidence="4"/>
<dbReference type="RefSeq" id="XP_031560532.1">
    <property type="nucleotide sequence ID" value="XM_031704672.1"/>
</dbReference>
<keyword evidence="4" id="KW-0808">Transferase</keyword>
<keyword evidence="5" id="KW-0175">Coiled coil</keyword>
<dbReference type="Gene3D" id="3.30.720.50">
    <property type="match status" value="1"/>
</dbReference>
<dbReference type="PROSITE" id="PS51059">
    <property type="entry name" value="PARP_CATALYTIC"/>
    <property type="match status" value="1"/>
</dbReference>
<name>A0A6P8I690_ACTTE</name>
<evidence type="ECO:0000259" key="7">
    <source>
        <dbReference type="PROSITE" id="PS50918"/>
    </source>
</evidence>
<evidence type="ECO:0000256" key="6">
    <source>
        <dbReference type="SAM" id="Phobius"/>
    </source>
</evidence>
<evidence type="ECO:0000256" key="5">
    <source>
        <dbReference type="SAM" id="Coils"/>
    </source>
</evidence>
<keyword evidence="9" id="KW-1185">Reference proteome</keyword>
<feature type="domain" description="WWE" evidence="7">
    <location>
        <begin position="297"/>
        <end position="382"/>
    </location>
</feature>
<dbReference type="Pfam" id="PF00644">
    <property type="entry name" value="PARP"/>
    <property type="match status" value="1"/>
</dbReference>
<dbReference type="InterPro" id="IPR004170">
    <property type="entry name" value="WWE_dom"/>
</dbReference>
<keyword evidence="2" id="KW-0539">Nucleus</keyword>
<comment type="similarity">
    <text evidence="3">Belongs to the ARTD/PARP family.</text>
</comment>
<evidence type="ECO:0000256" key="2">
    <source>
        <dbReference type="ARBA" id="ARBA00023242"/>
    </source>
</evidence>
<dbReference type="InterPro" id="IPR051712">
    <property type="entry name" value="ARTD-AVP"/>
</dbReference>
<keyword evidence="4" id="KW-0520">NAD</keyword>
<evidence type="ECO:0000313" key="10">
    <source>
        <dbReference type="RefSeq" id="XP_031560532.1"/>
    </source>
</evidence>
<keyword evidence="4" id="KW-0328">Glycosyltransferase</keyword>
<dbReference type="PANTHER" id="PTHR45740:SF2">
    <property type="entry name" value="POLY [ADP-RIBOSE] POLYMERASE"/>
    <property type="match status" value="1"/>
</dbReference>
<comment type="subcellular location">
    <subcellularLocation>
        <location evidence="1">Nucleus</location>
    </subcellularLocation>
</comment>
<dbReference type="SUPFAM" id="SSF56399">
    <property type="entry name" value="ADP-ribosylation"/>
    <property type="match status" value="1"/>
</dbReference>
<dbReference type="KEGG" id="aten:116296628"/>
<evidence type="ECO:0000256" key="3">
    <source>
        <dbReference type="ARBA" id="ARBA00024347"/>
    </source>
</evidence>
<dbReference type="InParanoid" id="A0A6P8I690"/>
<accession>A0A6P8I690</accession>
<dbReference type="InterPro" id="IPR037197">
    <property type="entry name" value="WWE_dom_sf"/>
</dbReference>
<dbReference type="InterPro" id="IPR012317">
    <property type="entry name" value="Poly(ADP-ribose)pol_cat_dom"/>
</dbReference>
<sequence>MDECQRKVENVFGSLQNDWIVIRSVMLWKEPAYSFIIFCVLNIISSCHTTGFFRYFVWCIVLCVLLLYLSLKVLLKTKLHAAIQIGKTIAEQKKRYEEETLSYQRFCSVIAPVLKFVEPSWEVLKKLVYTRLFYFLQINFLISVPMGGLLILLSLFGLIRLIAIQLWFFSLCSLWMPWQYYGITNIINEMLGTFPLPPHPYICSNHLMGQCQAVNCSLRHLKKPYQWMYRLGGEWGMMIDYDNDNLETCFCIDIMGETHTLELLDRVTFGNSTFHYVNFSSMTISGEFCQVPIKRLSTKSRAELPGCPVATKWCWYWKNEHGNFVEYQFNRIDASQELEKQYIRGETSFGFNVGQQKYELYFKRSPMCQKNMYFHTEREVRRRPCLNESARLTFWKIMEKKKEKKQKGIEDTQVNMRVRLEKLQKEYRNIEALFTKTMNKTHNIESIERLENQSVWEKYSSTKSQMSRGASDANERFLFHGTKKGSVEGICKKNFDWRKSGTSTGSLYGEGTYFATEASHSHHYTCADLNGSRYMFIALVLVGSYTQGNQGLRIPPPKDNDPHGDSFDSCVDNVENPKMVVIFDKDQCYPAYLVKYSA</sequence>
<dbReference type="Proteomes" id="UP000515163">
    <property type="component" value="Unplaced"/>
</dbReference>
<gene>
    <name evidence="10" type="primary">LOC116296628</name>
</gene>
<dbReference type="GO" id="GO:0005634">
    <property type="term" value="C:nucleus"/>
    <property type="evidence" value="ECO:0007669"/>
    <property type="project" value="UniProtKB-SubCell"/>
</dbReference>
<dbReference type="AlphaFoldDB" id="A0A6P8I690"/>
<evidence type="ECO:0000313" key="9">
    <source>
        <dbReference type="Proteomes" id="UP000515163"/>
    </source>
</evidence>
<dbReference type="GeneID" id="116296628"/>
<dbReference type="SUPFAM" id="SSF117839">
    <property type="entry name" value="WWE domain"/>
    <property type="match status" value="1"/>
</dbReference>
<evidence type="ECO:0000256" key="4">
    <source>
        <dbReference type="RuleBase" id="RU362114"/>
    </source>
</evidence>
<organism evidence="9 10">
    <name type="scientific">Actinia tenebrosa</name>
    <name type="common">Australian red waratah sea anemone</name>
    <dbReference type="NCBI Taxonomy" id="6105"/>
    <lineage>
        <taxon>Eukaryota</taxon>
        <taxon>Metazoa</taxon>
        <taxon>Cnidaria</taxon>
        <taxon>Anthozoa</taxon>
        <taxon>Hexacorallia</taxon>
        <taxon>Actiniaria</taxon>
        <taxon>Actiniidae</taxon>
        <taxon>Actinia</taxon>
    </lineage>
</organism>
<proteinExistence type="inferred from homology"/>
<feature type="transmembrane region" description="Helical" evidence="6">
    <location>
        <begin position="55"/>
        <end position="75"/>
    </location>
</feature>